<dbReference type="GO" id="GO:0006313">
    <property type="term" value="P:DNA transposition"/>
    <property type="evidence" value="ECO:0007669"/>
    <property type="project" value="InterPro"/>
</dbReference>
<dbReference type="InterPro" id="IPR047959">
    <property type="entry name" value="Transpos_IS5"/>
</dbReference>
<comment type="similarity">
    <text evidence="2">Belongs to the transposase 11 family.</text>
</comment>
<dbReference type="PANTHER" id="PTHR35604:SF2">
    <property type="entry name" value="TRANSPOSASE INSH FOR INSERTION SEQUENCE ELEMENT IS5A-RELATED"/>
    <property type="match status" value="1"/>
</dbReference>
<accession>A0A975NIP3</accession>
<reference evidence="9" key="1">
    <citation type="submission" date="2021-06" db="EMBL/GenBank/DDBJ databases">
        <title>Bradyrhizobium sp. S2-20-1 Genome sequencing.</title>
        <authorList>
            <person name="Jin L."/>
        </authorList>
    </citation>
    <scope>NUCLEOTIDE SEQUENCE</scope>
    <source>
        <strain evidence="9">S2-20-1</strain>
    </source>
</reference>
<keyword evidence="3" id="KW-0815">Transposition</keyword>
<comment type="function">
    <text evidence="1">Involved in the transposition of the insertion sequence IS5.</text>
</comment>
<feature type="region of interest" description="Disordered" evidence="6">
    <location>
        <begin position="167"/>
        <end position="202"/>
    </location>
</feature>
<name>A0A975NIP3_9BRAD</name>
<keyword evidence="5" id="KW-0233">DNA recombination</keyword>
<dbReference type="InterPro" id="IPR008490">
    <property type="entry name" value="Transposase_InsH_N"/>
</dbReference>
<dbReference type="EMBL" id="CP076134">
    <property type="protein sequence ID" value="QWG14809.1"/>
    <property type="molecule type" value="Genomic_DNA"/>
</dbReference>
<evidence type="ECO:0000313" key="9">
    <source>
        <dbReference type="EMBL" id="QWG14809.1"/>
    </source>
</evidence>
<dbReference type="InterPro" id="IPR002559">
    <property type="entry name" value="Transposase_11"/>
</dbReference>
<evidence type="ECO:0000313" key="10">
    <source>
        <dbReference type="Proteomes" id="UP000680839"/>
    </source>
</evidence>
<dbReference type="Pfam" id="PF05598">
    <property type="entry name" value="DUF772"/>
    <property type="match status" value="1"/>
</dbReference>
<dbReference type="PANTHER" id="PTHR35604">
    <property type="entry name" value="TRANSPOSASE INSH FOR INSERTION SEQUENCE ELEMENT IS5A-RELATED"/>
    <property type="match status" value="1"/>
</dbReference>
<proteinExistence type="inferred from homology"/>
<dbReference type="NCBIfam" id="NF033581">
    <property type="entry name" value="transpos_IS5_4"/>
    <property type="match status" value="1"/>
</dbReference>
<feature type="domain" description="Transposase IS4-like" evidence="7">
    <location>
        <begin position="200"/>
        <end position="360"/>
    </location>
</feature>
<dbReference type="RefSeq" id="WP_215623402.1">
    <property type="nucleotide sequence ID" value="NZ_CP076134.1"/>
</dbReference>
<feature type="domain" description="Transposase InsH N-terminal" evidence="8">
    <location>
        <begin position="18"/>
        <end position="114"/>
    </location>
</feature>
<keyword evidence="4" id="KW-0238">DNA-binding</keyword>
<sequence length="369" mass="41560">MRGRFTDQGGLFSYIAPDRRVPANHPLRKVRELVRDVLSDLNRSLGRLYASEGRPSIPPEQLLSALLLQVFYGIRSERQLMEQLDYNLLYRWFVGLSPDDPVWDPTTFTKNRERLQNGDVFTKFMTRLLNHSQVKSLNHSQVKSLLSDEHFSVDGTLIEAWASQKSFRPKDGSGDDDDGANFHGQKRKNDTHASTSDPDSRLYRKAAGREAKLCYMGHATMENRHGLAVAGRVTHANGTAERRASETMLKARRKAAGRRITVGEDKAYDTADHVANLRAIGVTPHVTQNQAVTKTGKNRNSAIDERTTRHPGYGMSQSRRAMVECIFGWGKQHGTMRKTKHRGIGRVAADFLLNLIAYNLIRIPKLLAA</sequence>
<dbReference type="Pfam" id="PF01609">
    <property type="entry name" value="DDE_Tnp_1"/>
    <property type="match status" value="1"/>
</dbReference>
<evidence type="ECO:0000256" key="4">
    <source>
        <dbReference type="ARBA" id="ARBA00023125"/>
    </source>
</evidence>
<evidence type="ECO:0000256" key="2">
    <source>
        <dbReference type="ARBA" id="ARBA00010075"/>
    </source>
</evidence>
<evidence type="ECO:0000259" key="8">
    <source>
        <dbReference type="Pfam" id="PF05598"/>
    </source>
</evidence>
<dbReference type="GO" id="GO:0003677">
    <property type="term" value="F:DNA binding"/>
    <property type="evidence" value="ECO:0007669"/>
    <property type="project" value="UniProtKB-KW"/>
</dbReference>
<evidence type="ECO:0000256" key="3">
    <source>
        <dbReference type="ARBA" id="ARBA00022578"/>
    </source>
</evidence>
<protein>
    <submittedName>
        <fullName evidence="9">IS5 family transposase</fullName>
    </submittedName>
</protein>
<dbReference type="Proteomes" id="UP000680839">
    <property type="component" value="Chromosome"/>
</dbReference>
<evidence type="ECO:0000256" key="5">
    <source>
        <dbReference type="ARBA" id="ARBA00023172"/>
    </source>
</evidence>
<dbReference type="GO" id="GO:0004803">
    <property type="term" value="F:transposase activity"/>
    <property type="evidence" value="ECO:0007669"/>
    <property type="project" value="InterPro"/>
</dbReference>
<evidence type="ECO:0000256" key="1">
    <source>
        <dbReference type="ARBA" id="ARBA00003544"/>
    </source>
</evidence>
<organism evidence="9 10">
    <name type="scientific">Bradyrhizobium sediminis</name>
    <dbReference type="NCBI Taxonomy" id="2840469"/>
    <lineage>
        <taxon>Bacteria</taxon>
        <taxon>Pseudomonadati</taxon>
        <taxon>Pseudomonadota</taxon>
        <taxon>Alphaproteobacteria</taxon>
        <taxon>Hyphomicrobiales</taxon>
        <taxon>Nitrobacteraceae</taxon>
        <taxon>Bradyrhizobium</taxon>
    </lineage>
</organism>
<gene>
    <name evidence="9" type="ORF">KMZ29_09215</name>
</gene>
<evidence type="ECO:0000259" key="7">
    <source>
        <dbReference type="Pfam" id="PF01609"/>
    </source>
</evidence>
<evidence type="ECO:0000256" key="6">
    <source>
        <dbReference type="SAM" id="MobiDB-lite"/>
    </source>
</evidence>
<dbReference type="AlphaFoldDB" id="A0A975NIP3"/>